<evidence type="ECO:0000256" key="10">
    <source>
        <dbReference type="ARBA" id="ARBA00041723"/>
    </source>
</evidence>
<feature type="transmembrane region" description="Helical" evidence="12">
    <location>
        <begin position="347"/>
        <end position="367"/>
    </location>
</feature>
<dbReference type="EMBL" id="GL732658">
    <property type="protein sequence ID" value="EFX68290.1"/>
    <property type="molecule type" value="Genomic_DNA"/>
</dbReference>
<keyword evidence="4 12" id="KW-0812">Transmembrane</keyword>
<accession>E9HIY2</accession>
<comment type="similarity">
    <text evidence="2">Belongs to the amino acid/polyamine transporter 2 family.</text>
</comment>
<evidence type="ECO:0000256" key="3">
    <source>
        <dbReference type="ARBA" id="ARBA00022448"/>
    </source>
</evidence>
<dbReference type="KEGG" id="dpx:DAPPUDRAFT_330231"/>
<feature type="transmembrane region" description="Helical" evidence="12">
    <location>
        <begin position="223"/>
        <end position="246"/>
    </location>
</feature>
<evidence type="ECO:0000256" key="4">
    <source>
        <dbReference type="ARBA" id="ARBA00022692"/>
    </source>
</evidence>
<feature type="domain" description="Amino acid transporter transmembrane" evidence="13">
    <location>
        <begin position="34"/>
        <end position="429"/>
    </location>
</feature>
<dbReference type="PhylomeDB" id="E9HIY2"/>
<dbReference type="STRING" id="6669.E9HIY2"/>
<dbReference type="OrthoDB" id="28208at2759"/>
<dbReference type="HOGENOM" id="CLU_009020_4_2_1"/>
<keyword evidence="7 12" id="KW-0472">Membrane</keyword>
<feature type="transmembrane region" description="Helical" evidence="12">
    <location>
        <begin position="109"/>
        <end position="132"/>
    </location>
</feature>
<comment type="function">
    <text evidence="8">Putative sodium-dependent amino acid/proton antiporter.</text>
</comment>
<feature type="transmembrane region" description="Helical" evidence="12">
    <location>
        <begin position="379"/>
        <end position="398"/>
    </location>
</feature>
<sequence length="459" mass="50515">MEASDSTFDEERKRILSPENQFENAEWEETKKDGSSLPAASFNYVNSIVGSGIIGMAYALNQAGILMGLILILGLGVVTDYSLIILIKASRISGTQSYQGVMNAAFGKVGYTVLSILQFVYPFIAMVSYNVIVGDTITKVIIYYVGLESGSIFGRRELIISLTTLLFSLPLSLCDGMAKFAKVSLISLIVTGFVLFSIIFRLFTLGPFVPQSSDAWVLAKPGITQAVAIASFAYMCHHSTFLLYGSLKQPTESRWARLTHASVFTSALIEIFFALFGYATFTGFVQGDLLENYCRGDHLMNAARIMFCLTILLTAPIECFVARDLIMSTLLERKTNEDGSFTGTNNFLPKIIVTFSLVIATCLISFSTDCLSIVLEFNGVFAAIPLAYILPAICYLRLEPSPWKSWRKLPALLMAFFGIIMSLSGLVMIFVNWGVNSTCSHGVEMNYCPIWVNSTRSNS</sequence>
<dbReference type="GO" id="GO:0016020">
    <property type="term" value="C:membrane"/>
    <property type="evidence" value="ECO:0000318"/>
    <property type="project" value="GO_Central"/>
</dbReference>
<reference evidence="14 15" key="1">
    <citation type="journal article" date="2011" name="Science">
        <title>The ecoresponsive genome of Daphnia pulex.</title>
        <authorList>
            <person name="Colbourne J.K."/>
            <person name="Pfrender M.E."/>
            <person name="Gilbert D."/>
            <person name="Thomas W.K."/>
            <person name="Tucker A."/>
            <person name="Oakley T.H."/>
            <person name="Tokishita S."/>
            <person name="Aerts A."/>
            <person name="Arnold G.J."/>
            <person name="Basu M.K."/>
            <person name="Bauer D.J."/>
            <person name="Caceres C.E."/>
            <person name="Carmel L."/>
            <person name="Casola C."/>
            <person name="Choi J.H."/>
            <person name="Detter J.C."/>
            <person name="Dong Q."/>
            <person name="Dusheyko S."/>
            <person name="Eads B.D."/>
            <person name="Frohlich T."/>
            <person name="Geiler-Samerotte K.A."/>
            <person name="Gerlach D."/>
            <person name="Hatcher P."/>
            <person name="Jogdeo S."/>
            <person name="Krijgsveld J."/>
            <person name="Kriventseva E.V."/>
            <person name="Kultz D."/>
            <person name="Laforsch C."/>
            <person name="Lindquist E."/>
            <person name="Lopez J."/>
            <person name="Manak J.R."/>
            <person name="Muller J."/>
            <person name="Pangilinan J."/>
            <person name="Patwardhan R.P."/>
            <person name="Pitluck S."/>
            <person name="Pritham E.J."/>
            <person name="Rechtsteiner A."/>
            <person name="Rho M."/>
            <person name="Rogozin I.B."/>
            <person name="Sakarya O."/>
            <person name="Salamov A."/>
            <person name="Schaack S."/>
            <person name="Shapiro H."/>
            <person name="Shiga Y."/>
            <person name="Skalitzky C."/>
            <person name="Smith Z."/>
            <person name="Souvorov A."/>
            <person name="Sung W."/>
            <person name="Tang Z."/>
            <person name="Tsuchiya D."/>
            <person name="Tu H."/>
            <person name="Vos H."/>
            <person name="Wang M."/>
            <person name="Wolf Y.I."/>
            <person name="Yamagata H."/>
            <person name="Yamada T."/>
            <person name="Ye Y."/>
            <person name="Shaw J.R."/>
            <person name="Andrews J."/>
            <person name="Crease T.J."/>
            <person name="Tang H."/>
            <person name="Lucas S.M."/>
            <person name="Robertson H.M."/>
            <person name="Bork P."/>
            <person name="Koonin E.V."/>
            <person name="Zdobnov E.M."/>
            <person name="Grigoriev I.V."/>
            <person name="Lynch M."/>
            <person name="Boore J.L."/>
        </authorList>
    </citation>
    <scope>NUCLEOTIDE SEQUENCE [LARGE SCALE GENOMIC DNA]</scope>
</reference>
<feature type="transmembrane region" description="Helical" evidence="12">
    <location>
        <begin position="410"/>
        <end position="435"/>
    </location>
</feature>
<dbReference type="Pfam" id="PF01490">
    <property type="entry name" value="Aa_trans"/>
    <property type="match status" value="1"/>
</dbReference>
<keyword evidence="5" id="KW-0029">Amino-acid transport</keyword>
<dbReference type="PANTHER" id="PTHR22950:SF458">
    <property type="entry name" value="SODIUM-COUPLED NEUTRAL AMINO ACID TRANSPORTER 11-RELATED"/>
    <property type="match status" value="1"/>
</dbReference>
<evidence type="ECO:0000256" key="12">
    <source>
        <dbReference type="SAM" id="Phobius"/>
    </source>
</evidence>
<feature type="transmembrane region" description="Helical" evidence="12">
    <location>
        <begin position="65"/>
        <end position="88"/>
    </location>
</feature>
<evidence type="ECO:0000256" key="7">
    <source>
        <dbReference type="ARBA" id="ARBA00023136"/>
    </source>
</evidence>
<dbReference type="GO" id="GO:0003333">
    <property type="term" value="P:amino acid transmembrane transport"/>
    <property type="evidence" value="ECO:0000318"/>
    <property type="project" value="GO_Central"/>
</dbReference>
<dbReference type="AlphaFoldDB" id="E9HIY2"/>
<dbReference type="GO" id="GO:0015179">
    <property type="term" value="F:L-amino acid transmembrane transporter activity"/>
    <property type="evidence" value="ECO:0000318"/>
    <property type="project" value="GO_Central"/>
</dbReference>
<keyword evidence="15" id="KW-1185">Reference proteome</keyword>
<dbReference type="PANTHER" id="PTHR22950">
    <property type="entry name" value="AMINO ACID TRANSPORTER"/>
    <property type="match status" value="1"/>
</dbReference>
<feature type="transmembrane region" description="Helical" evidence="12">
    <location>
        <begin position="183"/>
        <end position="203"/>
    </location>
</feature>
<dbReference type="InParanoid" id="E9HIY2"/>
<evidence type="ECO:0000313" key="15">
    <source>
        <dbReference type="Proteomes" id="UP000000305"/>
    </source>
</evidence>
<protein>
    <recommendedName>
        <fullName evidence="9">Putative sodium-coupled neutral amino acid transporter 11</fullName>
    </recommendedName>
    <alternativeName>
        <fullName evidence="10">Solute carrier family 38 member 11</fullName>
    </alternativeName>
</protein>
<evidence type="ECO:0000256" key="9">
    <source>
        <dbReference type="ARBA" id="ARBA00040814"/>
    </source>
</evidence>
<evidence type="ECO:0000313" key="14">
    <source>
        <dbReference type="EMBL" id="EFX68290.1"/>
    </source>
</evidence>
<evidence type="ECO:0000256" key="6">
    <source>
        <dbReference type="ARBA" id="ARBA00022989"/>
    </source>
</evidence>
<feature type="region of interest" description="Disordered" evidence="11">
    <location>
        <begin position="1"/>
        <end position="24"/>
    </location>
</feature>
<feature type="transmembrane region" description="Helical" evidence="12">
    <location>
        <begin position="301"/>
        <end position="326"/>
    </location>
</feature>
<dbReference type="OMA" id="FLFFGSQ"/>
<dbReference type="eggNOG" id="KOG1305">
    <property type="taxonomic scope" value="Eukaryota"/>
</dbReference>
<name>E9HIY2_DAPPU</name>
<dbReference type="InterPro" id="IPR013057">
    <property type="entry name" value="AA_transpt_TM"/>
</dbReference>
<feature type="transmembrane region" description="Helical" evidence="12">
    <location>
        <begin position="258"/>
        <end position="281"/>
    </location>
</feature>
<keyword evidence="3" id="KW-0813">Transport</keyword>
<dbReference type="FunCoup" id="E9HIY2">
    <property type="interactions" value="9"/>
</dbReference>
<gene>
    <name evidence="14" type="ORF">DAPPUDRAFT_330231</name>
</gene>
<comment type="subcellular location">
    <subcellularLocation>
        <location evidence="1">Membrane</location>
        <topology evidence="1">Multi-pass membrane protein</topology>
    </subcellularLocation>
</comment>
<evidence type="ECO:0000256" key="2">
    <source>
        <dbReference type="ARBA" id="ARBA00008066"/>
    </source>
</evidence>
<evidence type="ECO:0000256" key="8">
    <source>
        <dbReference type="ARBA" id="ARBA00037101"/>
    </source>
</evidence>
<dbReference type="Proteomes" id="UP000000305">
    <property type="component" value="Unassembled WGS sequence"/>
</dbReference>
<keyword evidence="6 12" id="KW-1133">Transmembrane helix</keyword>
<organism evidence="14 15">
    <name type="scientific">Daphnia pulex</name>
    <name type="common">Water flea</name>
    <dbReference type="NCBI Taxonomy" id="6669"/>
    <lineage>
        <taxon>Eukaryota</taxon>
        <taxon>Metazoa</taxon>
        <taxon>Ecdysozoa</taxon>
        <taxon>Arthropoda</taxon>
        <taxon>Crustacea</taxon>
        <taxon>Branchiopoda</taxon>
        <taxon>Diplostraca</taxon>
        <taxon>Cladocera</taxon>
        <taxon>Anomopoda</taxon>
        <taxon>Daphniidae</taxon>
        <taxon>Daphnia</taxon>
    </lineage>
</organism>
<evidence type="ECO:0000256" key="11">
    <source>
        <dbReference type="SAM" id="MobiDB-lite"/>
    </source>
</evidence>
<evidence type="ECO:0000256" key="5">
    <source>
        <dbReference type="ARBA" id="ARBA00022970"/>
    </source>
</evidence>
<evidence type="ECO:0000259" key="13">
    <source>
        <dbReference type="Pfam" id="PF01490"/>
    </source>
</evidence>
<feature type="transmembrane region" description="Helical" evidence="12">
    <location>
        <begin position="41"/>
        <end position="59"/>
    </location>
</feature>
<evidence type="ECO:0000256" key="1">
    <source>
        <dbReference type="ARBA" id="ARBA00004141"/>
    </source>
</evidence>
<proteinExistence type="inferred from homology"/>